<dbReference type="SUPFAM" id="SSF56300">
    <property type="entry name" value="Metallo-dependent phosphatases"/>
    <property type="match status" value="1"/>
</dbReference>
<dbReference type="AlphaFoldDB" id="A0AA43M9U6"/>
<dbReference type="InterPro" id="IPR029052">
    <property type="entry name" value="Metallo-depent_PP-like"/>
</dbReference>
<accession>A0AA43M9U6</accession>
<dbReference type="EMBL" id="JARXYA010000004">
    <property type="protein sequence ID" value="MDH6503714.1"/>
    <property type="molecule type" value="Genomic_DNA"/>
</dbReference>
<evidence type="ECO:0000313" key="3">
    <source>
        <dbReference type="Proteomes" id="UP001161160"/>
    </source>
</evidence>
<proteinExistence type="predicted"/>
<evidence type="ECO:0000313" key="2">
    <source>
        <dbReference type="EMBL" id="MDH6503714.1"/>
    </source>
</evidence>
<dbReference type="InterPro" id="IPR004843">
    <property type="entry name" value="Calcineurin-like_PHP"/>
</dbReference>
<keyword evidence="3" id="KW-1185">Reference proteome</keyword>
<dbReference type="GO" id="GO:0016787">
    <property type="term" value="F:hydrolase activity"/>
    <property type="evidence" value="ECO:0007669"/>
    <property type="project" value="InterPro"/>
</dbReference>
<comment type="caution">
    <text evidence="2">The sequence shown here is derived from an EMBL/GenBank/DDBJ whole genome shotgun (WGS) entry which is preliminary data.</text>
</comment>
<dbReference type="GeneID" id="83595556"/>
<protein>
    <submittedName>
        <fullName evidence="2">Phosphodiesterase</fullName>
    </submittedName>
</protein>
<organism evidence="2 3">
    <name type="scientific">Polynucleobacter sphagniphilus</name>
    <dbReference type="NCBI Taxonomy" id="1743169"/>
    <lineage>
        <taxon>Bacteria</taxon>
        <taxon>Pseudomonadati</taxon>
        <taxon>Pseudomonadota</taxon>
        <taxon>Betaproteobacteria</taxon>
        <taxon>Burkholderiales</taxon>
        <taxon>Burkholderiaceae</taxon>
        <taxon>Polynucleobacter</taxon>
    </lineage>
</organism>
<reference evidence="2" key="1">
    <citation type="submission" date="2023-04" db="EMBL/GenBank/DDBJ databases">
        <title>Genome Encyclopedia of Bacteria and Archaea VI: Functional Genomics of Type Strains.</title>
        <authorList>
            <person name="Whitman W."/>
        </authorList>
    </citation>
    <scope>NUCLEOTIDE SEQUENCE</scope>
    <source>
        <strain evidence="2">Enz.4-51</strain>
    </source>
</reference>
<feature type="domain" description="Calcineurin-like phosphoesterase" evidence="1">
    <location>
        <begin position="1"/>
        <end position="218"/>
    </location>
</feature>
<sequence length="255" mass="28824">MKLHVLSDLHLEFADFTPASNTADVVVLAGDIGLRAEGVTWARKSFPQQAIIYVAGNHEFYGSQRCHALEDIRNACAENAIHFLDDDVLQLQDSKTKTSIRFLGATLWTDFLLFGEELKSKCLTYGELYLNDFRRIRDGGRNFSPKKSIQLHEKSLAWLQKELESPFNGKTVVVTHHLPSMSSVAERYKPDLLSACFSSELVHLFGKMSLWIHGHTHDSCDYELNGTRVVCNPRGYVRSSHAENPEFNPSLIIDI</sequence>
<dbReference type="PANTHER" id="PTHR37844">
    <property type="entry name" value="SER/THR PROTEIN PHOSPHATASE SUPERFAMILY (AFU_ORTHOLOGUE AFUA_1G14840)"/>
    <property type="match status" value="1"/>
</dbReference>
<dbReference type="RefSeq" id="WP_076023254.1">
    <property type="nucleotide sequence ID" value="NZ_JARXVW010000004.1"/>
</dbReference>
<gene>
    <name evidence="2" type="ORF">M2127_001007</name>
</gene>
<dbReference type="PANTHER" id="PTHR37844:SF2">
    <property type="entry name" value="SER_THR PROTEIN PHOSPHATASE SUPERFAMILY (AFU_ORTHOLOGUE AFUA_1G14840)"/>
    <property type="match status" value="1"/>
</dbReference>
<dbReference type="Gene3D" id="3.60.21.10">
    <property type="match status" value="1"/>
</dbReference>
<dbReference type="Pfam" id="PF00149">
    <property type="entry name" value="Metallophos"/>
    <property type="match status" value="1"/>
</dbReference>
<evidence type="ECO:0000259" key="1">
    <source>
        <dbReference type="Pfam" id="PF00149"/>
    </source>
</evidence>
<name>A0AA43M9U6_9BURK</name>
<dbReference type="Proteomes" id="UP001161160">
    <property type="component" value="Unassembled WGS sequence"/>
</dbReference>